<dbReference type="Proteomes" id="UP000234271">
    <property type="component" value="Chromosome"/>
</dbReference>
<comment type="caution">
    <text evidence="3">Lacks conserved residue(s) required for the propagation of feature annotation.</text>
</comment>
<dbReference type="PANTHER" id="PTHR30592">
    <property type="entry name" value="FORMATE DEHYDROGENASE"/>
    <property type="match status" value="1"/>
</dbReference>
<keyword evidence="2 3" id="KW-0501">Molybdenum cofactor biosynthesis</keyword>
<dbReference type="EMBL" id="CP018889">
    <property type="protein sequence ID" value="QGX04091.1"/>
    <property type="molecule type" value="Genomic_DNA"/>
</dbReference>
<dbReference type="HAMAP" id="MF_00187">
    <property type="entry name" value="FdhD"/>
    <property type="match status" value="1"/>
</dbReference>
<dbReference type="InterPro" id="IPR016193">
    <property type="entry name" value="Cytidine_deaminase-like"/>
</dbReference>
<dbReference type="GO" id="GO:0016783">
    <property type="term" value="F:sulfurtransferase activity"/>
    <property type="evidence" value="ECO:0007669"/>
    <property type="project" value="InterPro"/>
</dbReference>
<comment type="similarity">
    <text evidence="3">Belongs to the FdhD family.</text>
</comment>
<dbReference type="OrthoDB" id="3197277at2"/>
<dbReference type="PIRSF" id="PIRSF015626">
    <property type="entry name" value="FdhD"/>
    <property type="match status" value="1"/>
</dbReference>
<dbReference type="KEGG" id="blep:AL038_10580"/>
<keyword evidence="1 3" id="KW-0963">Cytoplasm</keyword>
<dbReference type="GO" id="GO:0005737">
    <property type="term" value="C:cytoplasm"/>
    <property type="evidence" value="ECO:0007669"/>
    <property type="project" value="UniProtKB-SubCell"/>
</dbReference>
<sequence length="274" mass="30256">MQSYTLHPVDRWREKQHDTLSDTIAEETPIAFFYNGSPYVVMLATPQDLADFALGFSLSERIIYQAEELKDLYLLPQTDGIEIHVEIPQARYAELTDKQRNLTANTSCGLCGTKTLLQVIRHPAPIGIGCTITDTNLQIALNQLKQHQPLNLLTGAIHAAAWVSVTGDILLLKEDVGRHNALDKLIGAIIKNQIDINQGFLLITSRASYEMVQKAAMVGMSIIVAISAPTALAVRLAEESQITLIGFARGTNHIIYTHAQRLIHTTTEENYANG</sequence>
<keyword evidence="4" id="KW-0808">Transferase</keyword>
<keyword evidence="5" id="KW-1185">Reference proteome</keyword>
<comment type="function">
    <text evidence="3">Required for formate dehydrogenase (FDH) activity. Acts as a sulfur carrier protein that transfers sulfur from IscS to the molybdenum cofactor prior to its insertion into FDH.</text>
</comment>
<proteinExistence type="inferred from homology"/>
<reference evidence="5" key="1">
    <citation type="submission" date="2016-12" db="EMBL/GenBank/DDBJ databases">
        <title>Complete Genome Sequence of Beggiatoa leptomitiformis D-401.</title>
        <authorList>
            <person name="Fomenkov A."/>
            <person name="Vincze T."/>
            <person name="Grabovich M."/>
            <person name="Anton B.P."/>
            <person name="Dubinina G."/>
            <person name="Orlova M."/>
            <person name="Belousova E."/>
            <person name="Roberts R.J."/>
        </authorList>
    </citation>
    <scope>NUCLEOTIDE SEQUENCE [LARGE SCALE GENOMIC DNA]</scope>
    <source>
        <strain evidence="5">D-401</strain>
    </source>
</reference>
<dbReference type="Gene3D" id="3.40.140.10">
    <property type="entry name" value="Cytidine Deaminase, domain 2"/>
    <property type="match status" value="1"/>
</dbReference>
<dbReference type="GO" id="GO:0006777">
    <property type="term" value="P:Mo-molybdopterin cofactor biosynthetic process"/>
    <property type="evidence" value="ECO:0007669"/>
    <property type="project" value="UniProtKB-UniRule"/>
</dbReference>
<gene>
    <name evidence="3 4" type="primary">fdhD</name>
    <name evidence="4" type="ORF">BLE401_13690</name>
</gene>
<accession>A0A650GDU6</accession>
<evidence type="ECO:0000256" key="3">
    <source>
        <dbReference type="HAMAP-Rule" id="MF_00187"/>
    </source>
</evidence>
<dbReference type="Gene3D" id="3.10.20.10">
    <property type="match status" value="1"/>
</dbReference>
<dbReference type="PANTHER" id="PTHR30592:SF1">
    <property type="entry name" value="SULFUR CARRIER PROTEIN FDHD"/>
    <property type="match status" value="1"/>
</dbReference>
<comment type="subcellular location">
    <subcellularLocation>
        <location evidence="3">Cytoplasm</location>
    </subcellularLocation>
</comment>
<dbReference type="InterPro" id="IPR003786">
    <property type="entry name" value="FdhD"/>
</dbReference>
<organism evidence="4 5">
    <name type="scientific">Beggiatoa leptomitoformis</name>
    <dbReference type="NCBI Taxonomy" id="288004"/>
    <lineage>
        <taxon>Bacteria</taxon>
        <taxon>Pseudomonadati</taxon>
        <taxon>Pseudomonadota</taxon>
        <taxon>Gammaproteobacteria</taxon>
        <taxon>Thiotrichales</taxon>
        <taxon>Thiotrichaceae</taxon>
        <taxon>Beggiatoa</taxon>
    </lineage>
</organism>
<evidence type="ECO:0000313" key="5">
    <source>
        <dbReference type="Proteomes" id="UP000234271"/>
    </source>
</evidence>
<evidence type="ECO:0000313" key="4">
    <source>
        <dbReference type="EMBL" id="QGX04091.1"/>
    </source>
</evidence>
<dbReference type="Pfam" id="PF02634">
    <property type="entry name" value="FdhD-NarQ"/>
    <property type="match status" value="1"/>
</dbReference>
<name>A0A650GDU6_9GAMM</name>
<dbReference type="RefSeq" id="WP_066246129.1">
    <property type="nucleotide sequence ID" value="NZ_CP012373.2"/>
</dbReference>
<evidence type="ECO:0000256" key="2">
    <source>
        <dbReference type="ARBA" id="ARBA00023150"/>
    </source>
</evidence>
<evidence type="ECO:0000256" key="1">
    <source>
        <dbReference type="ARBA" id="ARBA00022490"/>
    </source>
</evidence>
<dbReference type="NCBIfam" id="TIGR00129">
    <property type="entry name" value="fdhD_narQ"/>
    <property type="match status" value="1"/>
</dbReference>
<dbReference type="AlphaFoldDB" id="A0A650GDU6"/>
<protein>
    <recommendedName>
        <fullName evidence="3">Sulfur carrier protein FdhD</fullName>
    </recommendedName>
</protein>
<feature type="active site" description="Cysteine persulfide intermediate" evidence="3">
    <location>
        <position position="108"/>
    </location>
</feature>
<dbReference type="GO" id="GO:0097163">
    <property type="term" value="F:sulfur carrier activity"/>
    <property type="evidence" value="ECO:0007669"/>
    <property type="project" value="UniProtKB-UniRule"/>
</dbReference>
<dbReference type="SUPFAM" id="SSF53927">
    <property type="entry name" value="Cytidine deaminase-like"/>
    <property type="match status" value="1"/>
</dbReference>